<reference evidence="2 3" key="1">
    <citation type="journal article" date="2018" name="Mol. Biol. Evol.">
        <title>Analysis of the draft genome of the red seaweed Gracilariopsis chorda provides insights into genome size evolution in Rhodophyta.</title>
        <authorList>
            <person name="Lee J."/>
            <person name="Yang E.C."/>
            <person name="Graf L."/>
            <person name="Yang J.H."/>
            <person name="Qiu H."/>
            <person name="Zel Zion U."/>
            <person name="Chan C.X."/>
            <person name="Stephens T.G."/>
            <person name="Weber A.P.M."/>
            <person name="Boo G.H."/>
            <person name="Boo S.M."/>
            <person name="Kim K.M."/>
            <person name="Shin Y."/>
            <person name="Jung M."/>
            <person name="Lee S.J."/>
            <person name="Yim H.S."/>
            <person name="Lee J.H."/>
            <person name="Bhattacharya D."/>
            <person name="Yoon H.S."/>
        </authorList>
    </citation>
    <scope>NUCLEOTIDE SEQUENCE [LARGE SCALE GENOMIC DNA]</scope>
    <source>
        <strain evidence="2 3">SKKU-2015</strain>
        <tissue evidence="2">Whole body</tissue>
    </source>
</reference>
<dbReference type="OrthoDB" id="3779at2759"/>
<dbReference type="Proteomes" id="UP000247409">
    <property type="component" value="Unassembled WGS sequence"/>
</dbReference>
<gene>
    <name evidence="2" type="ORF">BWQ96_04337</name>
</gene>
<organism evidence="2 3">
    <name type="scientific">Gracilariopsis chorda</name>
    <dbReference type="NCBI Taxonomy" id="448386"/>
    <lineage>
        <taxon>Eukaryota</taxon>
        <taxon>Rhodophyta</taxon>
        <taxon>Florideophyceae</taxon>
        <taxon>Rhodymeniophycidae</taxon>
        <taxon>Gracilariales</taxon>
        <taxon>Gracilariaceae</taxon>
        <taxon>Gracilariopsis</taxon>
    </lineage>
</organism>
<evidence type="ECO:0000256" key="1">
    <source>
        <dbReference type="SAM" id="MobiDB-lite"/>
    </source>
</evidence>
<name>A0A2V3IUV6_9FLOR</name>
<sequence length="333" mass="37679">MAPSPPPSPLSRHPLNDARSQPTLRLHTAPSSAPPNARLPPPVTRPAQLSAAKYAAPASWHSDAYTLAHNAIKRQLASLYDIMDSIASRIHHVVGAELDTFARWWRVLEPFITEYFDFEADVLLNWAAADPSALAHLKHLCLDHIRQLCGTFELRRYVDPTDLFCTIVREVNALVPHLLHYMSALDAHLSPLIRARHSPQSVVALTRSYVAYVKKGENPHVHLVLLTTWMKSRVKDKWINTYVRGFSRLLFRRWERYTARTHIAIVAAFRTRAVKEARRTAASRIRRRTEFGEHVDDVSFGSMPSVGGSIRSLNVAVARVKRDLSRSANRFAV</sequence>
<protein>
    <submittedName>
        <fullName evidence="2">Uncharacterized protein</fullName>
    </submittedName>
</protein>
<comment type="caution">
    <text evidence="2">The sequence shown here is derived from an EMBL/GenBank/DDBJ whole genome shotgun (WGS) entry which is preliminary data.</text>
</comment>
<keyword evidence="3" id="KW-1185">Reference proteome</keyword>
<evidence type="ECO:0000313" key="2">
    <source>
        <dbReference type="EMBL" id="PXF45902.1"/>
    </source>
</evidence>
<proteinExistence type="predicted"/>
<dbReference type="EMBL" id="NBIV01000050">
    <property type="protein sequence ID" value="PXF45902.1"/>
    <property type="molecule type" value="Genomic_DNA"/>
</dbReference>
<accession>A0A2V3IUV6</accession>
<evidence type="ECO:0000313" key="3">
    <source>
        <dbReference type="Proteomes" id="UP000247409"/>
    </source>
</evidence>
<feature type="region of interest" description="Disordered" evidence="1">
    <location>
        <begin position="1"/>
        <end position="44"/>
    </location>
</feature>
<dbReference type="AlphaFoldDB" id="A0A2V3IUV6"/>